<evidence type="ECO:0000256" key="2">
    <source>
        <dbReference type="ARBA" id="ARBA00022676"/>
    </source>
</evidence>
<keyword evidence="2" id="KW-0328">Glycosyltransferase</keyword>
<comment type="caution">
    <text evidence="9">The sequence shown here is derived from an EMBL/GenBank/DDBJ whole genome shotgun (WGS) entry which is preliminary data.</text>
</comment>
<feature type="transmembrane region" description="Helical" evidence="7">
    <location>
        <begin position="128"/>
        <end position="150"/>
    </location>
</feature>
<accession>A0AAN6W2W8</accession>
<keyword evidence="6 7" id="KW-0472">Membrane</keyword>
<keyword evidence="4 7" id="KW-0812">Transmembrane</keyword>
<keyword evidence="3" id="KW-0808">Transferase</keyword>
<dbReference type="CDD" id="cd06421">
    <property type="entry name" value="CESA_CelA_like"/>
    <property type="match status" value="1"/>
</dbReference>
<feature type="transmembrane region" description="Helical" evidence="7">
    <location>
        <begin position="495"/>
        <end position="516"/>
    </location>
</feature>
<dbReference type="InterPro" id="IPR050321">
    <property type="entry name" value="Glycosyltr_2/OpgH_subfam"/>
</dbReference>
<reference evidence="9" key="1">
    <citation type="journal article" date="2023" name="Mol. Phylogenet. Evol.">
        <title>Genome-scale phylogeny and comparative genomics of the fungal order Sordariales.</title>
        <authorList>
            <person name="Hensen N."/>
            <person name="Bonometti L."/>
            <person name="Westerberg I."/>
            <person name="Brannstrom I.O."/>
            <person name="Guillou S."/>
            <person name="Cros-Aarteil S."/>
            <person name="Calhoun S."/>
            <person name="Haridas S."/>
            <person name="Kuo A."/>
            <person name="Mondo S."/>
            <person name="Pangilinan J."/>
            <person name="Riley R."/>
            <person name="LaButti K."/>
            <person name="Andreopoulos B."/>
            <person name="Lipzen A."/>
            <person name="Chen C."/>
            <person name="Yan M."/>
            <person name="Daum C."/>
            <person name="Ng V."/>
            <person name="Clum A."/>
            <person name="Steindorff A."/>
            <person name="Ohm R.A."/>
            <person name="Martin F."/>
            <person name="Silar P."/>
            <person name="Natvig D.O."/>
            <person name="Lalanne C."/>
            <person name="Gautier V."/>
            <person name="Ament-Velasquez S.L."/>
            <person name="Kruys A."/>
            <person name="Hutchinson M.I."/>
            <person name="Powell A.J."/>
            <person name="Barry K."/>
            <person name="Miller A.N."/>
            <person name="Grigoriev I.V."/>
            <person name="Debuchy R."/>
            <person name="Gladieux P."/>
            <person name="Hiltunen Thoren M."/>
            <person name="Johannesson H."/>
        </authorList>
    </citation>
    <scope>NUCLEOTIDE SEQUENCE</scope>
    <source>
        <strain evidence="9">CBS 892.96</strain>
    </source>
</reference>
<dbReference type="Gene3D" id="3.90.550.10">
    <property type="entry name" value="Spore Coat Polysaccharide Biosynthesis Protein SpsA, Chain A"/>
    <property type="match status" value="1"/>
</dbReference>
<feature type="transmembrane region" description="Helical" evidence="7">
    <location>
        <begin position="463"/>
        <end position="483"/>
    </location>
</feature>
<reference evidence="9" key="2">
    <citation type="submission" date="2023-05" db="EMBL/GenBank/DDBJ databases">
        <authorList>
            <consortium name="Lawrence Berkeley National Laboratory"/>
            <person name="Steindorff A."/>
            <person name="Hensen N."/>
            <person name="Bonometti L."/>
            <person name="Westerberg I."/>
            <person name="Brannstrom I.O."/>
            <person name="Guillou S."/>
            <person name="Cros-Aarteil S."/>
            <person name="Calhoun S."/>
            <person name="Haridas S."/>
            <person name="Kuo A."/>
            <person name="Mondo S."/>
            <person name="Pangilinan J."/>
            <person name="Riley R."/>
            <person name="Labutti K."/>
            <person name="Andreopoulos B."/>
            <person name="Lipzen A."/>
            <person name="Chen C."/>
            <person name="Yanf M."/>
            <person name="Daum C."/>
            <person name="Ng V."/>
            <person name="Clum A."/>
            <person name="Ohm R."/>
            <person name="Martin F."/>
            <person name="Silar P."/>
            <person name="Natvig D."/>
            <person name="Lalanne C."/>
            <person name="Gautier V."/>
            <person name="Ament-Velasquez S.L."/>
            <person name="Kruys A."/>
            <person name="Hutchinson M.I."/>
            <person name="Powell A.J."/>
            <person name="Barry K."/>
            <person name="Miller A.N."/>
            <person name="Grigoriev I.V."/>
            <person name="Debuchy R."/>
            <person name="Gladieux P."/>
            <person name="Thoren M.H."/>
            <person name="Johannesson H."/>
        </authorList>
    </citation>
    <scope>NUCLEOTIDE SEQUENCE</scope>
    <source>
        <strain evidence="9">CBS 892.96</strain>
    </source>
</reference>
<evidence type="ECO:0000256" key="6">
    <source>
        <dbReference type="ARBA" id="ARBA00023136"/>
    </source>
</evidence>
<dbReference type="AlphaFoldDB" id="A0AAN6W2W8"/>
<dbReference type="PANTHER" id="PTHR43867">
    <property type="entry name" value="CELLULOSE SYNTHASE CATALYTIC SUBUNIT A [UDP-FORMING]"/>
    <property type="match status" value="1"/>
</dbReference>
<feature type="transmembrane region" description="Helical" evidence="7">
    <location>
        <begin position="84"/>
        <end position="108"/>
    </location>
</feature>
<evidence type="ECO:0000259" key="8">
    <source>
        <dbReference type="Pfam" id="PF00535"/>
    </source>
</evidence>
<dbReference type="Proteomes" id="UP001302321">
    <property type="component" value="Unassembled WGS sequence"/>
</dbReference>
<keyword evidence="10" id="KW-1185">Reference proteome</keyword>
<feature type="domain" description="Glycosyltransferase 2-like" evidence="8">
    <location>
        <begin position="176"/>
        <end position="360"/>
    </location>
</feature>
<evidence type="ECO:0000256" key="5">
    <source>
        <dbReference type="ARBA" id="ARBA00022989"/>
    </source>
</evidence>
<dbReference type="PANTHER" id="PTHR43867:SF2">
    <property type="entry name" value="CELLULOSE SYNTHASE CATALYTIC SUBUNIT A [UDP-FORMING]"/>
    <property type="match status" value="1"/>
</dbReference>
<dbReference type="SUPFAM" id="SSF53448">
    <property type="entry name" value="Nucleotide-diphospho-sugar transferases"/>
    <property type="match status" value="1"/>
</dbReference>
<evidence type="ECO:0000256" key="1">
    <source>
        <dbReference type="ARBA" id="ARBA00004141"/>
    </source>
</evidence>
<evidence type="ECO:0000256" key="4">
    <source>
        <dbReference type="ARBA" id="ARBA00022692"/>
    </source>
</evidence>
<proteinExistence type="predicted"/>
<evidence type="ECO:0000313" key="10">
    <source>
        <dbReference type="Proteomes" id="UP001302321"/>
    </source>
</evidence>
<gene>
    <name evidence="9" type="ORF">QBC36DRAFT_358168</name>
</gene>
<name>A0AAN6W2W8_9PEZI</name>
<dbReference type="EMBL" id="MU866298">
    <property type="protein sequence ID" value="KAK4174146.1"/>
    <property type="molecule type" value="Genomic_DNA"/>
</dbReference>
<sequence length="731" mass="82022">MSHSWNQNEVVGFTTSTWVLSTDTPQATSPSKQADTKQIDGKWFDTGAIDNGNMRARIQTLTDTEEPSTVLFCPHMWQRYLARFFVFTATLPALLILWTAFIQGSTIWSYWRGHGPSNLSLSRLQMNLATLFLVIEILWAIDQLLVAYQIKSCGLFGTWRPRLRISGNTDLPSVDVIIPICKEPEAMVYGTVLAVLDLDYPLNKLRIIVTDDGGDSAVESGISALGSKTGNVFYTSNCVTTKEKPPGVKAANINNALRFVDTLPGGRAELIAVLDVDMIPDRVWLRATIPHFYPAGGYREEGKETGLVCAVQTFYNIPDNDPTNQSNSLRVKCYHPILDQAGVGQCTGTGWVMRRKALDCLPAGQFPTACVCEDFYTQLLLGQTHHWITASVAEYLQCGLVPDTYQTQLKQYTRWYLSNLAATNLLQLSGRSWISLLENLLWKAPLTMIGVIAMHLKNHIATLQLVLIPLLFLTKTPLVVTFPGNEQELVWLLRIHALSVLLSYLHHIHIGVMAGYRASIMDWGMTKWLSPHYTVAYLKTYFPGLFKSSQPKTSVAVDKNSPAAFVSTGSLNDKLFERFPARRAGLSRRLRHILFECGVWMHAVALTVMAASAFNAMKHLPNASTSTEKYINILLWIAWPSNQSFIILAAACFTPIKYAIWPPNVGESLYLLKKLDSGPEAPTPFVFRPREEVRRWEERSNPIWGGGLDFVTVYTAWNFWVGIVFVWTWSL</sequence>
<evidence type="ECO:0000313" key="9">
    <source>
        <dbReference type="EMBL" id="KAK4174146.1"/>
    </source>
</evidence>
<feature type="transmembrane region" description="Helical" evidence="7">
    <location>
        <begin position="703"/>
        <end position="729"/>
    </location>
</feature>
<feature type="transmembrane region" description="Helical" evidence="7">
    <location>
        <begin position="593"/>
        <end position="613"/>
    </location>
</feature>
<dbReference type="GO" id="GO:0016020">
    <property type="term" value="C:membrane"/>
    <property type="evidence" value="ECO:0007669"/>
    <property type="project" value="UniProtKB-SubCell"/>
</dbReference>
<dbReference type="GO" id="GO:0016757">
    <property type="term" value="F:glycosyltransferase activity"/>
    <property type="evidence" value="ECO:0007669"/>
    <property type="project" value="UniProtKB-KW"/>
</dbReference>
<dbReference type="InterPro" id="IPR001173">
    <property type="entry name" value="Glyco_trans_2-like"/>
</dbReference>
<dbReference type="Pfam" id="PF00535">
    <property type="entry name" value="Glycos_transf_2"/>
    <property type="match status" value="1"/>
</dbReference>
<feature type="transmembrane region" description="Helical" evidence="7">
    <location>
        <begin position="633"/>
        <end position="653"/>
    </location>
</feature>
<comment type="subcellular location">
    <subcellularLocation>
        <location evidence="1">Membrane</location>
        <topology evidence="1">Multi-pass membrane protein</topology>
    </subcellularLocation>
</comment>
<protein>
    <submittedName>
        <fullName evidence="9">Family 2 putative glycosyltransferase</fullName>
    </submittedName>
</protein>
<evidence type="ECO:0000256" key="7">
    <source>
        <dbReference type="SAM" id="Phobius"/>
    </source>
</evidence>
<dbReference type="InterPro" id="IPR029044">
    <property type="entry name" value="Nucleotide-diphossugar_trans"/>
</dbReference>
<keyword evidence="5 7" id="KW-1133">Transmembrane helix</keyword>
<evidence type="ECO:0000256" key="3">
    <source>
        <dbReference type="ARBA" id="ARBA00022679"/>
    </source>
</evidence>
<organism evidence="9 10">
    <name type="scientific">Triangularia setosa</name>
    <dbReference type="NCBI Taxonomy" id="2587417"/>
    <lineage>
        <taxon>Eukaryota</taxon>
        <taxon>Fungi</taxon>
        <taxon>Dikarya</taxon>
        <taxon>Ascomycota</taxon>
        <taxon>Pezizomycotina</taxon>
        <taxon>Sordariomycetes</taxon>
        <taxon>Sordariomycetidae</taxon>
        <taxon>Sordariales</taxon>
        <taxon>Podosporaceae</taxon>
        <taxon>Triangularia</taxon>
    </lineage>
</organism>